<evidence type="ECO:0000313" key="2">
    <source>
        <dbReference type="EMBL" id="MPC36767.1"/>
    </source>
</evidence>
<protein>
    <submittedName>
        <fullName evidence="2">Uncharacterized protein</fullName>
    </submittedName>
</protein>
<dbReference type="Proteomes" id="UP000324222">
    <property type="component" value="Unassembled WGS sequence"/>
</dbReference>
<keyword evidence="3" id="KW-1185">Reference proteome</keyword>
<gene>
    <name evidence="2" type="ORF">E2C01_030235</name>
</gene>
<organism evidence="2 3">
    <name type="scientific">Portunus trituberculatus</name>
    <name type="common">Swimming crab</name>
    <name type="synonym">Neptunus trituberculatus</name>
    <dbReference type="NCBI Taxonomy" id="210409"/>
    <lineage>
        <taxon>Eukaryota</taxon>
        <taxon>Metazoa</taxon>
        <taxon>Ecdysozoa</taxon>
        <taxon>Arthropoda</taxon>
        <taxon>Crustacea</taxon>
        <taxon>Multicrustacea</taxon>
        <taxon>Malacostraca</taxon>
        <taxon>Eumalacostraca</taxon>
        <taxon>Eucarida</taxon>
        <taxon>Decapoda</taxon>
        <taxon>Pleocyemata</taxon>
        <taxon>Brachyura</taxon>
        <taxon>Eubrachyura</taxon>
        <taxon>Portunoidea</taxon>
        <taxon>Portunidae</taxon>
        <taxon>Portuninae</taxon>
        <taxon>Portunus</taxon>
    </lineage>
</organism>
<proteinExistence type="predicted"/>
<sequence>MIPGRNIKCMRLRRWKAQVPFVGNLSIMYSTRTGCIKPRCRRFRLRKRVRNVRLHARHYYLCYAFSTQRWVSDSKTVIRKISIIPPQGLPNGRGKTPEAPLLLGGGIGEIEQDIEMGLWSKEPNSISRRIRGKEKIKSVRRISNEVNEEKSREMSRNFGSPPGKQSDLGTLLDSPPERDSEAGFRVAI</sequence>
<evidence type="ECO:0000256" key="1">
    <source>
        <dbReference type="SAM" id="MobiDB-lite"/>
    </source>
</evidence>
<dbReference type="AlphaFoldDB" id="A0A5B7EU75"/>
<reference evidence="2 3" key="1">
    <citation type="submission" date="2019-05" db="EMBL/GenBank/DDBJ databases">
        <title>Another draft genome of Portunus trituberculatus and its Hox gene families provides insights of decapod evolution.</title>
        <authorList>
            <person name="Jeong J.-H."/>
            <person name="Song I."/>
            <person name="Kim S."/>
            <person name="Choi T."/>
            <person name="Kim D."/>
            <person name="Ryu S."/>
            <person name="Kim W."/>
        </authorList>
    </citation>
    <scope>NUCLEOTIDE SEQUENCE [LARGE SCALE GENOMIC DNA]</scope>
    <source>
        <tissue evidence="2">Muscle</tissue>
    </source>
</reference>
<dbReference type="EMBL" id="VSRR010003603">
    <property type="protein sequence ID" value="MPC36767.1"/>
    <property type="molecule type" value="Genomic_DNA"/>
</dbReference>
<feature type="region of interest" description="Disordered" evidence="1">
    <location>
        <begin position="141"/>
        <end position="188"/>
    </location>
</feature>
<evidence type="ECO:0000313" key="3">
    <source>
        <dbReference type="Proteomes" id="UP000324222"/>
    </source>
</evidence>
<name>A0A5B7EU75_PORTR</name>
<accession>A0A5B7EU75</accession>
<comment type="caution">
    <text evidence="2">The sequence shown here is derived from an EMBL/GenBank/DDBJ whole genome shotgun (WGS) entry which is preliminary data.</text>
</comment>